<dbReference type="AlphaFoldDB" id="A0A3P7F3S8"/>
<name>A0A3P7F3S8_SCHSO</name>
<keyword evidence="2" id="KW-1185">Reference proteome</keyword>
<sequence length="71" mass="7682">MPITAKNTACPTPIASVATSDYLPRATSNNTATLSTSVGISVQTSRNYDHKFHSQLGLVGHLRIHRTETDE</sequence>
<evidence type="ECO:0000313" key="2">
    <source>
        <dbReference type="Proteomes" id="UP000275846"/>
    </source>
</evidence>
<dbReference type="Proteomes" id="UP000275846">
    <property type="component" value="Unassembled WGS sequence"/>
</dbReference>
<dbReference type="EMBL" id="UYSU01045548">
    <property type="protein sequence ID" value="VDM05252.1"/>
    <property type="molecule type" value="Genomic_DNA"/>
</dbReference>
<gene>
    <name evidence="1" type="ORF">SSLN_LOCUS18866</name>
</gene>
<organism evidence="1 2">
    <name type="scientific">Schistocephalus solidus</name>
    <name type="common">Tapeworm</name>
    <dbReference type="NCBI Taxonomy" id="70667"/>
    <lineage>
        <taxon>Eukaryota</taxon>
        <taxon>Metazoa</taxon>
        <taxon>Spiralia</taxon>
        <taxon>Lophotrochozoa</taxon>
        <taxon>Platyhelminthes</taxon>
        <taxon>Cestoda</taxon>
        <taxon>Eucestoda</taxon>
        <taxon>Diphyllobothriidea</taxon>
        <taxon>Diphyllobothriidae</taxon>
        <taxon>Schistocephalus</taxon>
    </lineage>
</organism>
<proteinExistence type="predicted"/>
<evidence type="ECO:0000313" key="1">
    <source>
        <dbReference type="EMBL" id="VDM05252.1"/>
    </source>
</evidence>
<protein>
    <submittedName>
        <fullName evidence="1">Uncharacterized protein</fullName>
    </submittedName>
</protein>
<reference evidence="1 2" key="1">
    <citation type="submission" date="2018-11" db="EMBL/GenBank/DDBJ databases">
        <authorList>
            <consortium name="Pathogen Informatics"/>
        </authorList>
    </citation>
    <scope>NUCLEOTIDE SEQUENCE [LARGE SCALE GENOMIC DNA]</scope>
    <source>
        <strain evidence="1 2">NST_G2</strain>
    </source>
</reference>
<accession>A0A3P7F3S8</accession>